<gene>
    <name evidence="2" type="ORF">DPMN_033108</name>
</gene>
<name>A0A9D4M373_DREPO</name>
<reference evidence="2" key="2">
    <citation type="submission" date="2020-11" db="EMBL/GenBank/DDBJ databases">
        <authorList>
            <person name="McCartney M.A."/>
            <person name="Auch B."/>
            <person name="Kono T."/>
            <person name="Mallez S."/>
            <person name="Becker A."/>
            <person name="Gohl D.M."/>
            <person name="Silverstein K.A.T."/>
            <person name="Koren S."/>
            <person name="Bechman K.B."/>
            <person name="Herman A."/>
            <person name="Abrahante J.E."/>
            <person name="Garbe J."/>
        </authorList>
    </citation>
    <scope>NUCLEOTIDE SEQUENCE</scope>
    <source>
        <strain evidence="2">Duluth1</strain>
        <tissue evidence="2">Whole animal</tissue>
    </source>
</reference>
<organism evidence="2 3">
    <name type="scientific">Dreissena polymorpha</name>
    <name type="common">Zebra mussel</name>
    <name type="synonym">Mytilus polymorpha</name>
    <dbReference type="NCBI Taxonomy" id="45954"/>
    <lineage>
        <taxon>Eukaryota</taxon>
        <taxon>Metazoa</taxon>
        <taxon>Spiralia</taxon>
        <taxon>Lophotrochozoa</taxon>
        <taxon>Mollusca</taxon>
        <taxon>Bivalvia</taxon>
        <taxon>Autobranchia</taxon>
        <taxon>Heteroconchia</taxon>
        <taxon>Euheterodonta</taxon>
        <taxon>Imparidentia</taxon>
        <taxon>Neoheterodontei</taxon>
        <taxon>Myida</taxon>
        <taxon>Dreissenoidea</taxon>
        <taxon>Dreissenidae</taxon>
        <taxon>Dreissena</taxon>
    </lineage>
</organism>
<feature type="region of interest" description="Disordered" evidence="1">
    <location>
        <begin position="42"/>
        <end position="75"/>
    </location>
</feature>
<protein>
    <submittedName>
        <fullName evidence="2">Uncharacterized protein</fullName>
    </submittedName>
</protein>
<evidence type="ECO:0000313" key="2">
    <source>
        <dbReference type="EMBL" id="KAH3869930.1"/>
    </source>
</evidence>
<evidence type="ECO:0000313" key="3">
    <source>
        <dbReference type="Proteomes" id="UP000828390"/>
    </source>
</evidence>
<dbReference type="AlphaFoldDB" id="A0A9D4M373"/>
<evidence type="ECO:0000256" key="1">
    <source>
        <dbReference type="SAM" id="MobiDB-lite"/>
    </source>
</evidence>
<sequence length="106" mass="12102">MMTNFSSGSTNKTVVFRRQSLYKKGRDINVTYQIRLVQVQRADQRNQNGSYRNRRENENMVNNPNGKLTNGSLNGHRVLLGMNNDYTRLNPLNVRLSVSANSDPSV</sequence>
<dbReference type="Proteomes" id="UP000828390">
    <property type="component" value="Unassembled WGS sequence"/>
</dbReference>
<comment type="caution">
    <text evidence="2">The sequence shown here is derived from an EMBL/GenBank/DDBJ whole genome shotgun (WGS) entry which is preliminary data.</text>
</comment>
<reference evidence="2" key="1">
    <citation type="journal article" date="2019" name="bioRxiv">
        <title>The Genome of the Zebra Mussel, Dreissena polymorpha: A Resource for Invasive Species Research.</title>
        <authorList>
            <person name="McCartney M.A."/>
            <person name="Auch B."/>
            <person name="Kono T."/>
            <person name="Mallez S."/>
            <person name="Zhang Y."/>
            <person name="Obille A."/>
            <person name="Becker A."/>
            <person name="Abrahante J.E."/>
            <person name="Garbe J."/>
            <person name="Badalamenti J.P."/>
            <person name="Herman A."/>
            <person name="Mangelson H."/>
            <person name="Liachko I."/>
            <person name="Sullivan S."/>
            <person name="Sone E.D."/>
            <person name="Koren S."/>
            <person name="Silverstein K.A.T."/>
            <person name="Beckman K.B."/>
            <person name="Gohl D.M."/>
        </authorList>
    </citation>
    <scope>NUCLEOTIDE SEQUENCE</scope>
    <source>
        <strain evidence="2">Duluth1</strain>
        <tissue evidence="2">Whole animal</tissue>
    </source>
</reference>
<proteinExistence type="predicted"/>
<accession>A0A9D4M373</accession>
<keyword evidence="3" id="KW-1185">Reference proteome</keyword>
<dbReference type="EMBL" id="JAIWYP010000002">
    <property type="protein sequence ID" value="KAH3869930.1"/>
    <property type="molecule type" value="Genomic_DNA"/>
</dbReference>